<organism evidence="2 3">
    <name type="scientific">Cloeon dipterum</name>
    <dbReference type="NCBI Taxonomy" id="197152"/>
    <lineage>
        <taxon>Eukaryota</taxon>
        <taxon>Metazoa</taxon>
        <taxon>Ecdysozoa</taxon>
        <taxon>Arthropoda</taxon>
        <taxon>Hexapoda</taxon>
        <taxon>Insecta</taxon>
        <taxon>Pterygota</taxon>
        <taxon>Palaeoptera</taxon>
        <taxon>Ephemeroptera</taxon>
        <taxon>Pisciforma</taxon>
        <taxon>Baetidae</taxon>
        <taxon>Cloeon</taxon>
    </lineage>
</organism>
<keyword evidence="3" id="KW-1185">Reference proteome</keyword>
<dbReference type="InterPro" id="IPR036770">
    <property type="entry name" value="Ankyrin_rpt-contain_sf"/>
</dbReference>
<dbReference type="GO" id="GO:0005739">
    <property type="term" value="C:mitochondrion"/>
    <property type="evidence" value="ECO:0007669"/>
    <property type="project" value="TreeGrafter"/>
</dbReference>
<dbReference type="EMBL" id="CADEPI010000031">
    <property type="protein sequence ID" value="CAB3367538.1"/>
    <property type="molecule type" value="Genomic_DNA"/>
</dbReference>
<dbReference type="OrthoDB" id="5835618at2759"/>
<reference evidence="2 3" key="1">
    <citation type="submission" date="2020-04" db="EMBL/GenBank/DDBJ databases">
        <authorList>
            <person name="Alioto T."/>
            <person name="Alioto T."/>
            <person name="Gomez Garrido J."/>
        </authorList>
    </citation>
    <scope>NUCLEOTIDE SEQUENCE [LARGE SCALE GENOMIC DNA]</scope>
</reference>
<keyword evidence="1" id="KW-0040">ANK repeat</keyword>
<gene>
    <name evidence="2" type="ORF">CLODIP_2_CD01146</name>
</gene>
<dbReference type="PROSITE" id="PS50088">
    <property type="entry name" value="ANK_REPEAT"/>
    <property type="match status" value="1"/>
</dbReference>
<dbReference type="SMART" id="SM00248">
    <property type="entry name" value="ANK"/>
    <property type="match status" value="3"/>
</dbReference>
<dbReference type="PROSITE" id="PS50297">
    <property type="entry name" value="ANK_REP_REGION"/>
    <property type="match status" value="1"/>
</dbReference>
<evidence type="ECO:0000256" key="1">
    <source>
        <dbReference type="PROSITE-ProRule" id="PRU00023"/>
    </source>
</evidence>
<dbReference type="Proteomes" id="UP000494165">
    <property type="component" value="Unassembled WGS sequence"/>
</dbReference>
<dbReference type="SUPFAM" id="SSF48403">
    <property type="entry name" value="Ankyrin repeat"/>
    <property type="match status" value="1"/>
</dbReference>
<dbReference type="Gene3D" id="1.25.40.20">
    <property type="entry name" value="Ankyrin repeat-containing domain"/>
    <property type="match status" value="1"/>
</dbReference>
<evidence type="ECO:0000313" key="3">
    <source>
        <dbReference type="Proteomes" id="UP000494165"/>
    </source>
</evidence>
<name>A0A8S1CDB0_9INSE</name>
<dbReference type="Pfam" id="PF12796">
    <property type="entry name" value="Ank_2"/>
    <property type="match status" value="1"/>
</dbReference>
<comment type="caution">
    <text evidence="2">The sequence shown here is derived from an EMBL/GenBank/DDBJ whole genome shotgun (WGS) entry which is preliminary data.</text>
</comment>
<dbReference type="PANTHER" id="PTHR15889">
    <property type="entry name" value="MITOCHONDRIAL RIBOSOMAL PROTEIN L37"/>
    <property type="match status" value="1"/>
</dbReference>
<proteinExistence type="predicted"/>
<dbReference type="InterPro" id="IPR002110">
    <property type="entry name" value="Ankyrin_rpt"/>
</dbReference>
<dbReference type="AlphaFoldDB" id="A0A8S1CDB0"/>
<dbReference type="PANTHER" id="PTHR15889:SF2">
    <property type="entry name" value="LARGE RIBOSOMAL SUBUNIT PROTEIN ML37"/>
    <property type="match status" value="1"/>
</dbReference>
<evidence type="ECO:0000313" key="2">
    <source>
        <dbReference type="EMBL" id="CAB3367538.1"/>
    </source>
</evidence>
<accession>A0A8S1CDB0</accession>
<feature type="repeat" description="ANK" evidence="1">
    <location>
        <begin position="48"/>
        <end position="80"/>
    </location>
</feature>
<protein>
    <submittedName>
        <fullName evidence="2">Uncharacterized protein</fullName>
    </submittedName>
</protein>
<sequence length="543" mass="60521">MLDIGLRFDVLTKDGGNALHQACVSGNLATAKFLLGLKCLDVNATMNGGQTALIVAASRGHFELVKLLLDNGADINVRNDYGGLAIHAAAAVGDSCLSRNGIFARYLVASRQCDPSAVTKYGENAVHFAAKSGNTNILKFVIQDLKLDIDFFQDAPHTSTWKTAYKEVVCSEMLTDPKYVFEERLGPLVPPESLKIVGLYEKQIPMDENHPMHHDRPCFMYKENSILVEGLAQAQNLTNTVILHSGLPEKIEELAKENDGLLHEECDEQVKKCIIRSFLFDAVQEKLPKIKDPERPAYNFPPVFGVPDYRRNRVMSENLLSICDSFSVEPHGIVVRDAKLRTLLDINSNLIHFNISPAMLVCGKNPMKAYTEPARTENLDLPDIFPLQPFASLSQNKFYEDTELINIPTSNFVHTAVFHFNDTRNTNLTEVPVNENQIQGRTLANSFITALALAKHKQESATGELATPVTIQGVHTNGKWFQFSVYQLNNVGTEGAKNVAWLSPLMSMFETAKYEKGVPSMLGYNPQVFRYLFAFHRNSLLTK</sequence>
<dbReference type="PRINTS" id="PR01415">
    <property type="entry name" value="ANKYRIN"/>
</dbReference>
<dbReference type="InterPro" id="IPR052482">
    <property type="entry name" value="mtLSU_mL37"/>
</dbReference>